<accession>A0A0E0QW95</accession>
<feature type="transmembrane region" description="Helical" evidence="6">
    <location>
        <begin position="32"/>
        <end position="50"/>
    </location>
</feature>
<protein>
    <recommendedName>
        <fullName evidence="9">Major facilitator superfamily (MFS) profile domain-containing protein</fullName>
    </recommendedName>
</protein>
<evidence type="ECO:0000256" key="6">
    <source>
        <dbReference type="SAM" id="Phobius"/>
    </source>
</evidence>
<feature type="transmembrane region" description="Helical" evidence="6">
    <location>
        <begin position="221"/>
        <end position="241"/>
    </location>
</feature>
<evidence type="ECO:0000256" key="5">
    <source>
        <dbReference type="ARBA" id="ARBA00023136"/>
    </source>
</evidence>
<evidence type="ECO:0000256" key="3">
    <source>
        <dbReference type="ARBA" id="ARBA00022692"/>
    </source>
</evidence>
<dbReference type="Pfam" id="PF00854">
    <property type="entry name" value="PTR2"/>
    <property type="match status" value="2"/>
</dbReference>
<dbReference type="InterPro" id="IPR036259">
    <property type="entry name" value="MFS_trans_sf"/>
</dbReference>
<feature type="transmembrane region" description="Helical" evidence="6">
    <location>
        <begin position="136"/>
        <end position="154"/>
    </location>
</feature>
<proteinExistence type="inferred from homology"/>
<evidence type="ECO:0000256" key="1">
    <source>
        <dbReference type="ARBA" id="ARBA00004141"/>
    </source>
</evidence>
<dbReference type="GO" id="GO:0016020">
    <property type="term" value="C:membrane"/>
    <property type="evidence" value="ECO:0007669"/>
    <property type="project" value="UniProtKB-SubCell"/>
</dbReference>
<feature type="transmembrane region" description="Helical" evidence="6">
    <location>
        <begin position="541"/>
        <end position="561"/>
    </location>
</feature>
<evidence type="ECO:0000256" key="2">
    <source>
        <dbReference type="ARBA" id="ARBA00005982"/>
    </source>
</evidence>
<dbReference type="OMA" id="SWGYVIS"/>
<evidence type="ECO:0008006" key="9">
    <source>
        <dbReference type="Google" id="ProtNLM"/>
    </source>
</evidence>
<feature type="transmembrane region" description="Helical" evidence="6">
    <location>
        <begin position="101"/>
        <end position="124"/>
    </location>
</feature>
<dbReference type="EnsemblPlants" id="ORUFI10G02340.1">
    <property type="protein sequence ID" value="ORUFI10G02340.1"/>
    <property type="gene ID" value="ORUFI10G02340"/>
</dbReference>
<dbReference type="Gene3D" id="1.20.1250.20">
    <property type="entry name" value="MFS general substrate transporter like domains"/>
    <property type="match status" value="1"/>
</dbReference>
<dbReference type="SUPFAM" id="SSF103473">
    <property type="entry name" value="MFS general substrate transporter"/>
    <property type="match status" value="1"/>
</dbReference>
<dbReference type="PANTHER" id="PTHR11654">
    <property type="entry name" value="OLIGOPEPTIDE TRANSPORTER-RELATED"/>
    <property type="match status" value="1"/>
</dbReference>
<dbReference type="InterPro" id="IPR000109">
    <property type="entry name" value="POT_fam"/>
</dbReference>
<dbReference type="Gramene" id="ORUFI10G02340.1">
    <property type="protein sequence ID" value="ORUFI10G02340.1"/>
    <property type="gene ID" value="ORUFI10G02340"/>
</dbReference>
<comment type="similarity">
    <text evidence="2">Belongs to the major facilitator superfamily. Proton-dependent oligopeptide transporter (POT/PTR) (TC 2.A.17) family.</text>
</comment>
<dbReference type="FunFam" id="1.20.1250.20:FF:000410">
    <property type="entry name" value="POT family protein"/>
    <property type="match status" value="1"/>
</dbReference>
<dbReference type="GO" id="GO:0022857">
    <property type="term" value="F:transmembrane transporter activity"/>
    <property type="evidence" value="ECO:0007669"/>
    <property type="project" value="InterPro"/>
</dbReference>
<name>A0A0E0QW95_ORYRU</name>
<dbReference type="Proteomes" id="UP000008022">
    <property type="component" value="Unassembled WGS sequence"/>
</dbReference>
<organism evidence="7 8">
    <name type="scientific">Oryza rufipogon</name>
    <name type="common">Brownbeard rice</name>
    <name type="synonym">Asian wild rice</name>
    <dbReference type="NCBI Taxonomy" id="4529"/>
    <lineage>
        <taxon>Eukaryota</taxon>
        <taxon>Viridiplantae</taxon>
        <taxon>Streptophyta</taxon>
        <taxon>Embryophyta</taxon>
        <taxon>Tracheophyta</taxon>
        <taxon>Spermatophyta</taxon>
        <taxon>Magnoliopsida</taxon>
        <taxon>Liliopsida</taxon>
        <taxon>Poales</taxon>
        <taxon>Poaceae</taxon>
        <taxon>BOP clade</taxon>
        <taxon>Oryzoideae</taxon>
        <taxon>Oryzeae</taxon>
        <taxon>Oryzinae</taxon>
        <taxon>Oryza</taxon>
    </lineage>
</organism>
<keyword evidence="3 6" id="KW-0812">Transmembrane</keyword>
<feature type="transmembrane region" description="Helical" evidence="6">
    <location>
        <begin position="392"/>
        <end position="412"/>
    </location>
</feature>
<reference evidence="7" key="2">
    <citation type="submission" date="2015-06" db="UniProtKB">
        <authorList>
            <consortium name="EnsemblPlants"/>
        </authorList>
    </citation>
    <scope>IDENTIFICATION</scope>
</reference>
<keyword evidence="8" id="KW-1185">Reference proteome</keyword>
<keyword evidence="5 6" id="KW-0472">Membrane</keyword>
<keyword evidence="4 6" id="KW-1133">Transmembrane helix</keyword>
<comment type="subcellular location">
    <subcellularLocation>
        <location evidence="1">Membrane</location>
        <topology evidence="1">Multi-pass membrane protein</topology>
    </subcellularLocation>
</comment>
<dbReference type="eggNOG" id="KOG1237">
    <property type="taxonomic scope" value="Eukaryota"/>
</dbReference>
<evidence type="ECO:0000256" key="4">
    <source>
        <dbReference type="ARBA" id="ARBA00022989"/>
    </source>
</evidence>
<evidence type="ECO:0000313" key="8">
    <source>
        <dbReference type="Proteomes" id="UP000008022"/>
    </source>
</evidence>
<feature type="transmembrane region" description="Helical" evidence="6">
    <location>
        <begin position="350"/>
        <end position="371"/>
    </location>
</feature>
<feature type="transmembrane region" description="Helical" evidence="6">
    <location>
        <begin position="62"/>
        <end position="89"/>
    </location>
</feature>
<dbReference type="AlphaFoldDB" id="A0A0E0QW95"/>
<feature type="transmembrane region" description="Helical" evidence="6">
    <location>
        <begin position="194"/>
        <end position="215"/>
    </location>
</feature>
<sequence>MESGGFLARRPEPCAAAADPDDGDARRGGWRAAFFLVVVGFLERIGFFGVQGNLMLYLTGPMAMSTAAAATAANAWGGTVLVLTLAGGLAADSSGLGRYRAVIVASALYLLSLGMLTASSSSMAAQRATSPPSSSAGGAVVVVFYAALYLLALAQGFHTPCAEAFGADQFEREGDDDGGGGGGARRPASRSSYFNWYHFSISWGYVISTTLLSYVDENVGWTVGFAACWATMVLYLAVFLLGTGTYRRAERPAIDGAAAARRAWTARFFFFFSRNRKDAAEQLLEPQEEVVVVVDGHGDGGRGFFLVKLLPIWLSSIVFAVVVSQVSTLFTKQSSTMDRRVGSGGGGGLVLPSAGLQCLVSFTYIAVLPVYDRMVVPLARRLTGGGGGITMLQRIGAGMATGCLAMAVAALVEARRLRVARDAGLARRLRVARDAGLVNRPGATVPMGVWWLVPQHVLIGVAEVLAVIGLEEFFYDQVAGELHSVGLAVSQGVMGVGSYASGALVAAIDWATAARSGGGPTAISPVSLMSADDLNRAHLDYFYWLLAALAALEVAVFVYLAQRYDYKNKSKP</sequence>
<dbReference type="HOGENOM" id="CLU_009313_4_1_1"/>
<evidence type="ECO:0000313" key="7">
    <source>
        <dbReference type="EnsemblPlants" id="ORUFI10G02340.1"/>
    </source>
</evidence>
<reference evidence="8" key="1">
    <citation type="submission" date="2013-06" db="EMBL/GenBank/DDBJ databases">
        <authorList>
            <person name="Zhao Q."/>
        </authorList>
    </citation>
    <scope>NUCLEOTIDE SEQUENCE</scope>
    <source>
        <strain evidence="8">cv. W1943</strain>
    </source>
</reference>